<protein>
    <submittedName>
        <fullName evidence="1">Uncharacterized protein</fullName>
    </submittedName>
</protein>
<comment type="caution">
    <text evidence="1">The sequence shown here is derived from an EMBL/GenBank/DDBJ whole genome shotgun (WGS) entry which is preliminary data.</text>
</comment>
<keyword evidence="2" id="KW-1185">Reference proteome</keyword>
<gene>
    <name evidence="1" type="ORF">WKI68_01000</name>
</gene>
<proteinExistence type="predicted"/>
<dbReference type="EMBL" id="JBBKAM010000002">
    <property type="protein sequence ID" value="MEJ8640388.1"/>
    <property type="molecule type" value="Genomic_DNA"/>
</dbReference>
<organism evidence="1 2">
    <name type="scientific">Streptomyces caledonius</name>
    <dbReference type="NCBI Taxonomy" id="3134107"/>
    <lineage>
        <taxon>Bacteria</taxon>
        <taxon>Bacillati</taxon>
        <taxon>Actinomycetota</taxon>
        <taxon>Actinomycetes</taxon>
        <taxon>Kitasatosporales</taxon>
        <taxon>Streptomycetaceae</taxon>
        <taxon>Streptomyces</taxon>
    </lineage>
</organism>
<evidence type="ECO:0000313" key="2">
    <source>
        <dbReference type="Proteomes" id="UP001382904"/>
    </source>
</evidence>
<dbReference type="Proteomes" id="UP001382904">
    <property type="component" value="Unassembled WGS sequence"/>
</dbReference>
<name>A0ABU8TZF2_9ACTN</name>
<reference evidence="1 2" key="1">
    <citation type="submission" date="2024-03" db="EMBL/GenBank/DDBJ databases">
        <title>Novel Streptomyces species of biotechnological and ecological value are a feature of Machair soil.</title>
        <authorList>
            <person name="Prole J.R."/>
            <person name="Goodfellow M."/>
            <person name="Allenby N."/>
            <person name="Ward A.C."/>
        </authorList>
    </citation>
    <scope>NUCLEOTIDE SEQUENCE [LARGE SCALE GENOMIC DNA]</scope>
    <source>
        <strain evidence="1 2">MS1.HAVA.3</strain>
    </source>
</reference>
<evidence type="ECO:0000313" key="1">
    <source>
        <dbReference type="EMBL" id="MEJ8640388.1"/>
    </source>
</evidence>
<accession>A0ABU8TZF2</accession>
<sequence length="52" mass="5791">MIDFLDDTPVAGSLDTVWHAGRPSPGHDPAPEFQVHAYTEHTVILRQNKSVH</sequence>